<gene>
    <name evidence="3" type="ORF">P8A22_24775</name>
</gene>
<dbReference type="CDD" id="cd00085">
    <property type="entry name" value="HNHc"/>
    <property type="match status" value="1"/>
</dbReference>
<evidence type="ECO:0000313" key="3">
    <source>
        <dbReference type="EMBL" id="WLQ42865.1"/>
    </source>
</evidence>
<protein>
    <submittedName>
        <fullName evidence="3">HNH endonuclease signature motif containing protein</fullName>
    </submittedName>
</protein>
<reference evidence="3 4" key="1">
    <citation type="submission" date="2023-03" db="EMBL/GenBank/DDBJ databases">
        <title>Isolation and description of six Streptomyces strains from soil environments, able to metabolize different microbial glucans.</title>
        <authorList>
            <person name="Widen T."/>
            <person name="Larsbrink J."/>
        </authorList>
    </citation>
    <scope>NUCLEOTIDE SEQUENCE [LARGE SCALE GENOMIC DNA]</scope>
    <source>
        <strain evidence="3 4">Mut2</strain>
    </source>
</reference>
<evidence type="ECO:0000313" key="4">
    <source>
        <dbReference type="Proteomes" id="UP001229952"/>
    </source>
</evidence>
<keyword evidence="3" id="KW-0540">Nuclease</keyword>
<feature type="region of interest" description="Disordered" evidence="1">
    <location>
        <begin position="50"/>
        <end position="76"/>
    </location>
</feature>
<dbReference type="Proteomes" id="UP001229952">
    <property type="component" value="Chromosome"/>
</dbReference>
<dbReference type="InterPro" id="IPR003615">
    <property type="entry name" value="HNH_nuc"/>
</dbReference>
<evidence type="ECO:0000256" key="1">
    <source>
        <dbReference type="SAM" id="MobiDB-lite"/>
    </source>
</evidence>
<keyword evidence="3" id="KW-0255">Endonuclease</keyword>
<name>A0ABY9I7W3_9ACTN</name>
<proteinExistence type="predicted"/>
<dbReference type="Pfam" id="PF13392">
    <property type="entry name" value="HNH_3"/>
    <property type="match status" value="1"/>
</dbReference>
<keyword evidence="3" id="KW-0378">Hydrolase</keyword>
<sequence>MPASQYTRERLSEAAASSQTLSEALVKLGVDPKSRTRGYLRERMRKMEVDTRHFEREGPLDKRHPQARGESAASVPQLSLGDRHVSRACQGTPLGSGQPMSDRQQYTRERLVQAADRCTDIGEVIAFFGTRPLQPTRPTSDPQVRPLRHRHLPLPARRLRLEVDHINGDRGDDRVENLRFLCPNCHAVTDTWCRGGARRTA</sequence>
<evidence type="ECO:0000259" key="2">
    <source>
        <dbReference type="Pfam" id="PF13392"/>
    </source>
</evidence>
<dbReference type="GO" id="GO:0004519">
    <property type="term" value="F:endonuclease activity"/>
    <property type="evidence" value="ECO:0007669"/>
    <property type="project" value="UniProtKB-KW"/>
</dbReference>
<feature type="compositionally biased region" description="Basic and acidic residues" evidence="1">
    <location>
        <begin position="50"/>
        <end position="64"/>
    </location>
</feature>
<organism evidence="3 4">
    <name type="scientific">Streptomyces laculatispora</name>
    <dbReference type="NCBI Taxonomy" id="887464"/>
    <lineage>
        <taxon>Bacteria</taxon>
        <taxon>Bacillati</taxon>
        <taxon>Actinomycetota</taxon>
        <taxon>Actinomycetes</taxon>
        <taxon>Kitasatosporales</taxon>
        <taxon>Streptomycetaceae</taxon>
        <taxon>Streptomyces</taxon>
    </lineage>
</organism>
<dbReference type="EMBL" id="CP120992">
    <property type="protein sequence ID" value="WLQ42865.1"/>
    <property type="molecule type" value="Genomic_DNA"/>
</dbReference>
<keyword evidence="4" id="KW-1185">Reference proteome</keyword>
<accession>A0ABY9I7W3</accession>
<feature type="domain" description="HNH nuclease" evidence="2">
    <location>
        <begin position="161"/>
        <end position="180"/>
    </location>
</feature>